<dbReference type="PANTHER" id="PTHR22900:SF5">
    <property type="entry name" value="PROTEIN CBG14245"/>
    <property type="match status" value="1"/>
</dbReference>
<sequence>MWPEHEDYILMPKSRRTPWGSYCSTFIILIMAFETSFLVYHLTREKPPVFPKFYISKNVSNIVVDINKPDTPIPPFFNLKTSFFQSDRFKLKACALEKSMSSVLFSYFCVLHNTDAYMALPDEKKSERVEYNTLESCKDAREIIYQHYATPEAIEKVKHFRKFVIVRDPFERFVSGFVDRCDGKYDQGSRAACYGCEKNLTCVMENLLVRLQGFSSGQLPKTSHDYYTEHFMPFTWQCNLDKEWGTYEIIPFDEKNTTVTSEAVAELLKSSGVPENVLNEYRKNNKGKNMSHTTHGLNHREEVKQNLLKDPYLMGIFRKIFYYDYILLGFDQSFMNSTVV</sequence>
<dbReference type="InterPro" id="IPR007669">
    <property type="entry name" value="Chst-1-like"/>
</dbReference>
<keyword evidence="1" id="KW-1133">Transmembrane helix</keyword>
<gene>
    <name evidence="2" type="ORF">CAUJ_LOCUS7611</name>
</gene>
<dbReference type="Proteomes" id="UP000835052">
    <property type="component" value="Unassembled WGS sequence"/>
</dbReference>
<keyword evidence="1" id="KW-0812">Transmembrane</keyword>
<dbReference type="Pfam" id="PF03567">
    <property type="entry name" value="Sulfotransfer_2"/>
    <property type="match status" value="1"/>
</dbReference>
<comment type="caution">
    <text evidence="2">The sequence shown here is derived from an EMBL/GenBank/DDBJ whole genome shotgun (WGS) entry which is preliminary data.</text>
</comment>
<dbReference type="GO" id="GO:0050650">
    <property type="term" value="P:chondroitin sulfate proteoglycan biosynthetic process"/>
    <property type="evidence" value="ECO:0007669"/>
    <property type="project" value="InterPro"/>
</dbReference>
<reference evidence="2" key="1">
    <citation type="submission" date="2020-10" db="EMBL/GenBank/DDBJ databases">
        <authorList>
            <person name="Kikuchi T."/>
        </authorList>
    </citation>
    <scope>NUCLEOTIDE SEQUENCE</scope>
    <source>
        <strain evidence="2">NKZ352</strain>
    </source>
</reference>
<evidence type="ECO:0000313" key="3">
    <source>
        <dbReference type="Proteomes" id="UP000835052"/>
    </source>
</evidence>
<accession>A0A8S1H9A1</accession>
<keyword evidence="1" id="KW-0472">Membrane</keyword>
<keyword evidence="3" id="KW-1185">Reference proteome</keyword>
<name>A0A8S1H9A1_9PELO</name>
<feature type="transmembrane region" description="Helical" evidence="1">
    <location>
        <begin position="21"/>
        <end position="42"/>
    </location>
</feature>
<protein>
    <recommendedName>
        <fullName evidence="4">Sulfotransferase domain-containing protein</fullName>
    </recommendedName>
</protein>
<evidence type="ECO:0000313" key="2">
    <source>
        <dbReference type="EMBL" id="CAD6191692.1"/>
    </source>
</evidence>
<dbReference type="GO" id="GO:0047756">
    <property type="term" value="F:chondroitin 4-sulfotransferase activity"/>
    <property type="evidence" value="ECO:0007669"/>
    <property type="project" value="InterPro"/>
</dbReference>
<evidence type="ECO:0008006" key="4">
    <source>
        <dbReference type="Google" id="ProtNLM"/>
    </source>
</evidence>
<dbReference type="GO" id="GO:0016020">
    <property type="term" value="C:membrane"/>
    <property type="evidence" value="ECO:0007669"/>
    <property type="project" value="InterPro"/>
</dbReference>
<proteinExistence type="predicted"/>
<dbReference type="EMBL" id="CAJGYM010000022">
    <property type="protein sequence ID" value="CAD6191692.1"/>
    <property type="molecule type" value="Genomic_DNA"/>
</dbReference>
<dbReference type="GO" id="GO:1902884">
    <property type="term" value="P:positive regulation of response to oxidative stress"/>
    <property type="evidence" value="ECO:0007669"/>
    <property type="project" value="InterPro"/>
</dbReference>
<dbReference type="OrthoDB" id="408912at2759"/>
<dbReference type="AlphaFoldDB" id="A0A8S1H9A1"/>
<organism evidence="2 3">
    <name type="scientific">Caenorhabditis auriculariae</name>
    <dbReference type="NCBI Taxonomy" id="2777116"/>
    <lineage>
        <taxon>Eukaryota</taxon>
        <taxon>Metazoa</taxon>
        <taxon>Ecdysozoa</taxon>
        <taxon>Nematoda</taxon>
        <taxon>Chromadorea</taxon>
        <taxon>Rhabditida</taxon>
        <taxon>Rhabditina</taxon>
        <taxon>Rhabditomorpha</taxon>
        <taxon>Rhabditoidea</taxon>
        <taxon>Rhabditidae</taxon>
        <taxon>Peloderinae</taxon>
        <taxon>Caenorhabditis</taxon>
    </lineage>
</organism>
<evidence type="ECO:0000256" key="1">
    <source>
        <dbReference type="SAM" id="Phobius"/>
    </source>
</evidence>
<dbReference type="PANTHER" id="PTHR22900">
    <property type="entry name" value="PROTEIN CBG14245-RELATED"/>
    <property type="match status" value="1"/>
</dbReference>
<dbReference type="InterPro" id="IPR005331">
    <property type="entry name" value="Sulfotransferase"/>
</dbReference>